<accession>A0AA42CVL2</accession>
<sequence>MTAARSRIAKLSRPNSCGTGWGEIAKWWMPDDISFVRDIPPGAIGKIDKKVIRASLDGDAQPFDAIR</sequence>
<evidence type="ECO:0008006" key="3">
    <source>
        <dbReference type="Google" id="ProtNLM"/>
    </source>
</evidence>
<name>A0AA42CVL2_9SPHN</name>
<comment type="caution">
    <text evidence="1">The sequence shown here is derived from an EMBL/GenBank/DDBJ whole genome shotgun (WGS) entry which is preliminary data.</text>
</comment>
<dbReference type="EMBL" id="JANFAV010000015">
    <property type="protein sequence ID" value="MCW6536703.1"/>
    <property type="molecule type" value="Genomic_DNA"/>
</dbReference>
<evidence type="ECO:0000313" key="1">
    <source>
        <dbReference type="EMBL" id="MCW6536703.1"/>
    </source>
</evidence>
<reference evidence="1" key="1">
    <citation type="submission" date="2022-06" db="EMBL/GenBank/DDBJ databases">
        <title>Sphingomonas sp. nov. isolated from rhizosphere soil of tomato.</title>
        <authorList>
            <person name="Dong H."/>
            <person name="Gao R."/>
        </authorList>
    </citation>
    <scope>NUCLEOTIDE SEQUENCE</scope>
    <source>
        <strain evidence="1">MMSM24</strain>
    </source>
</reference>
<evidence type="ECO:0000313" key="2">
    <source>
        <dbReference type="Proteomes" id="UP001165565"/>
    </source>
</evidence>
<protein>
    <recommendedName>
        <fullName evidence="3">AMP-binding enzyme C-terminal domain-containing protein</fullName>
    </recommendedName>
</protein>
<proteinExistence type="predicted"/>
<dbReference type="Proteomes" id="UP001165565">
    <property type="component" value="Unassembled WGS sequence"/>
</dbReference>
<organism evidence="1 2">
    <name type="scientific">Sphingomonas lycopersici</name>
    <dbReference type="NCBI Taxonomy" id="2951807"/>
    <lineage>
        <taxon>Bacteria</taxon>
        <taxon>Pseudomonadati</taxon>
        <taxon>Pseudomonadota</taxon>
        <taxon>Alphaproteobacteria</taxon>
        <taxon>Sphingomonadales</taxon>
        <taxon>Sphingomonadaceae</taxon>
        <taxon>Sphingomonas</taxon>
    </lineage>
</organism>
<gene>
    <name evidence="1" type="ORF">NEE01_18140</name>
</gene>
<keyword evidence="2" id="KW-1185">Reference proteome</keyword>
<dbReference type="RefSeq" id="WP_265270374.1">
    <property type="nucleotide sequence ID" value="NZ_JANFAV010000015.1"/>
</dbReference>
<dbReference type="AlphaFoldDB" id="A0AA42CVL2"/>